<dbReference type="PANTHER" id="PTHR10492:SF57">
    <property type="entry name" value="ATP-DEPENDENT DNA HELICASE"/>
    <property type="match status" value="1"/>
</dbReference>
<dbReference type="WBParaSite" id="HPBE_0000863001-mRNA-1">
    <property type="protein sequence ID" value="HPBE_0000863001-mRNA-1"/>
    <property type="gene ID" value="HPBE_0000863001"/>
</dbReference>
<gene>
    <name evidence="1" type="ORF">HPBE_LOCUS8631</name>
</gene>
<reference evidence="3" key="2">
    <citation type="submission" date="2019-09" db="UniProtKB">
        <authorList>
            <consortium name="WormBaseParasite"/>
        </authorList>
    </citation>
    <scope>IDENTIFICATION</scope>
</reference>
<dbReference type="OrthoDB" id="5873345at2759"/>
<name>A0A183FMJ9_HELPZ</name>
<reference evidence="1 2" key="1">
    <citation type="submission" date="2018-11" db="EMBL/GenBank/DDBJ databases">
        <authorList>
            <consortium name="Pathogen Informatics"/>
        </authorList>
    </citation>
    <scope>NUCLEOTIDE SEQUENCE [LARGE SCALE GENOMIC DNA]</scope>
</reference>
<accession>A0A3P7XQS3</accession>
<dbReference type="PANTHER" id="PTHR10492">
    <property type="match status" value="1"/>
</dbReference>
<evidence type="ECO:0000313" key="1">
    <source>
        <dbReference type="EMBL" id="VDO77140.1"/>
    </source>
</evidence>
<evidence type="ECO:0000313" key="2">
    <source>
        <dbReference type="Proteomes" id="UP000050761"/>
    </source>
</evidence>
<dbReference type="Proteomes" id="UP000050761">
    <property type="component" value="Unassembled WGS sequence"/>
</dbReference>
<keyword evidence="2" id="KW-1185">Reference proteome</keyword>
<organism evidence="2 3">
    <name type="scientific">Heligmosomoides polygyrus</name>
    <name type="common">Parasitic roundworm</name>
    <dbReference type="NCBI Taxonomy" id="6339"/>
    <lineage>
        <taxon>Eukaryota</taxon>
        <taxon>Metazoa</taxon>
        <taxon>Ecdysozoa</taxon>
        <taxon>Nematoda</taxon>
        <taxon>Chromadorea</taxon>
        <taxon>Rhabditida</taxon>
        <taxon>Rhabditina</taxon>
        <taxon>Rhabditomorpha</taxon>
        <taxon>Strongyloidea</taxon>
        <taxon>Heligmosomidae</taxon>
        <taxon>Heligmosomoides</taxon>
    </lineage>
</organism>
<sequence>MTTVSPVDTERYALRVLLLNRKGATSFDELKTIDGHRYEKFLDAAKAVGFLDDDNYFRESLLEAANFQTPAALRSYFSCLLCYCEISNANTLWNVFSGVMADDFLHRGFTREQSIAFAYFDIADRMVDLGKHLQDFVEVPQDERPEIPELPVNYEAHAAKGALKHLMRDRKPQLTLFSQRSTDKRIVASLWMAQEGQARRICITQFTTSLWVDS</sequence>
<protein>
    <submittedName>
        <fullName evidence="3">DUF4476 domain-containing protein</fullName>
    </submittedName>
</protein>
<accession>A0A183FMJ9</accession>
<proteinExistence type="predicted"/>
<dbReference type="EMBL" id="UZAH01026209">
    <property type="protein sequence ID" value="VDO77140.1"/>
    <property type="molecule type" value="Genomic_DNA"/>
</dbReference>
<evidence type="ECO:0000313" key="3">
    <source>
        <dbReference type="WBParaSite" id="HPBE_0000863001-mRNA-1"/>
    </source>
</evidence>
<dbReference type="AlphaFoldDB" id="A0A183FMJ9"/>